<comment type="caution">
    <text evidence="1">The sequence shown here is derived from an EMBL/GenBank/DDBJ whole genome shotgun (WGS) entry which is preliminary data.</text>
</comment>
<reference evidence="1" key="1">
    <citation type="submission" date="2021-02" db="EMBL/GenBank/DDBJ databases">
        <authorList>
            <consortium name="DOE Joint Genome Institute"/>
            <person name="Ahrendt S."/>
            <person name="Looney B.P."/>
            <person name="Miyauchi S."/>
            <person name="Morin E."/>
            <person name="Drula E."/>
            <person name="Courty P.E."/>
            <person name="Chicoki N."/>
            <person name="Fauchery L."/>
            <person name="Kohler A."/>
            <person name="Kuo A."/>
            <person name="Labutti K."/>
            <person name="Pangilinan J."/>
            <person name="Lipzen A."/>
            <person name="Riley R."/>
            <person name="Andreopoulos W."/>
            <person name="He G."/>
            <person name="Johnson J."/>
            <person name="Barry K.W."/>
            <person name="Grigoriev I.V."/>
            <person name="Nagy L."/>
            <person name="Hibbett D."/>
            <person name="Henrissat B."/>
            <person name="Matheny P.B."/>
            <person name="Labbe J."/>
            <person name="Martin F."/>
        </authorList>
    </citation>
    <scope>NUCLEOTIDE SEQUENCE</scope>
    <source>
        <strain evidence="1">FP105234-sp</strain>
    </source>
</reference>
<proteinExistence type="predicted"/>
<name>A0ACB8R9J5_9AGAM</name>
<gene>
    <name evidence="1" type="ORF">FA95DRAFT_1683785</name>
</gene>
<keyword evidence="2" id="KW-1185">Reference proteome</keyword>
<sequence length="157" mass="17449">MLKPSSAFPGGCGGDIRHISLFLFFTGLIEFIFPIHRSIAFVVLGFIIAVAAVYFTLTVIPLGYRESPYHTPISNGLWRLASLAIKGVERFSSGCIVWPRRTSRFLRALRSSSYQESMETAARDASFHIAPKAMKHALTSLQSSDDDEHFFEGLAAY</sequence>
<protein>
    <submittedName>
        <fullName evidence="1">Uncharacterized protein</fullName>
    </submittedName>
</protein>
<dbReference type="EMBL" id="MU276195">
    <property type="protein sequence ID" value="KAI0040455.1"/>
    <property type="molecule type" value="Genomic_DNA"/>
</dbReference>
<reference evidence="1" key="2">
    <citation type="journal article" date="2022" name="New Phytol.">
        <title>Evolutionary transition to the ectomycorrhizal habit in the genomes of a hyperdiverse lineage of mushroom-forming fungi.</title>
        <authorList>
            <person name="Looney B."/>
            <person name="Miyauchi S."/>
            <person name="Morin E."/>
            <person name="Drula E."/>
            <person name="Courty P.E."/>
            <person name="Kohler A."/>
            <person name="Kuo A."/>
            <person name="LaButti K."/>
            <person name="Pangilinan J."/>
            <person name="Lipzen A."/>
            <person name="Riley R."/>
            <person name="Andreopoulos W."/>
            <person name="He G."/>
            <person name="Johnson J."/>
            <person name="Nolan M."/>
            <person name="Tritt A."/>
            <person name="Barry K.W."/>
            <person name="Grigoriev I.V."/>
            <person name="Nagy L.G."/>
            <person name="Hibbett D."/>
            <person name="Henrissat B."/>
            <person name="Matheny P.B."/>
            <person name="Labbe J."/>
            <person name="Martin F.M."/>
        </authorList>
    </citation>
    <scope>NUCLEOTIDE SEQUENCE</scope>
    <source>
        <strain evidence="1">FP105234-sp</strain>
    </source>
</reference>
<accession>A0ACB8R9J5</accession>
<evidence type="ECO:0000313" key="2">
    <source>
        <dbReference type="Proteomes" id="UP000814033"/>
    </source>
</evidence>
<dbReference type="Proteomes" id="UP000814033">
    <property type="component" value="Unassembled WGS sequence"/>
</dbReference>
<organism evidence="1 2">
    <name type="scientific">Auriscalpium vulgare</name>
    <dbReference type="NCBI Taxonomy" id="40419"/>
    <lineage>
        <taxon>Eukaryota</taxon>
        <taxon>Fungi</taxon>
        <taxon>Dikarya</taxon>
        <taxon>Basidiomycota</taxon>
        <taxon>Agaricomycotina</taxon>
        <taxon>Agaricomycetes</taxon>
        <taxon>Russulales</taxon>
        <taxon>Auriscalpiaceae</taxon>
        <taxon>Auriscalpium</taxon>
    </lineage>
</organism>
<evidence type="ECO:0000313" key="1">
    <source>
        <dbReference type="EMBL" id="KAI0040455.1"/>
    </source>
</evidence>
<feature type="non-terminal residue" evidence="1">
    <location>
        <position position="157"/>
    </location>
</feature>